<name>A0A2T2P7W1_CORCC</name>
<evidence type="ECO:0000313" key="7">
    <source>
        <dbReference type="EMBL" id="PSN73754.1"/>
    </source>
</evidence>
<feature type="transmembrane region" description="Helical" evidence="5">
    <location>
        <begin position="213"/>
        <end position="239"/>
    </location>
</feature>
<evidence type="ECO:0000256" key="6">
    <source>
        <dbReference type="SAM" id="SignalP"/>
    </source>
</evidence>
<dbReference type="OrthoDB" id="5347452at2759"/>
<keyword evidence="8" id="KW-1185">Reference proteome</keyword>
<feature type="chain" id="PRO_5015526187" description="Mid2 domain-containing protein" evidence="6">
    <location>
        <begin position="17"/>
        <end position="329"/>
    </location>
</feature>
<protein>
    <recommendedName>
        <fullName evidence="9">Mid2 domain-containing protein</fullName>
    </recommendedName>
</protein>
<organism evidence="7 8">
    <name type="scientific">Corynespora cassiicola Philippines</name>
    <dbReference type="NCBI Taxonomy" id="1448308"/>
    <lineage>
        <taxon>Eukaryota</taxon>
        <taxon>Fungi</taxon>
        <taxon>Dikarya</taxon>
        <taxon>Ascomycota</taxon>
        <taxon>Pezizomycotina</taxon>
        <taxon>Dothideomycetes</taxon>
        <taxon>Pleosporomycetidae</taxon>
        <taxon>Pleosporales</taxon>
        <taxon>Corynesporascaceae</taxon>
        <taxon>Corynespora</taxon>
    </lineage>
</organism>
<evidence type="ECO:0008006" key="9">
    <source>
        <dbReference type="Google" id="ProtNLM"/>
    </source>
</evidence>
<evidence type="ECO:0000256" key="3">
    <source>
        <dbReference type="ARBA" id="ARBA00022989"/>
    </source>
</evidence>
<evidence type="ECO:0000313" key="8">
    <source>
        <dbReference type="Proteomes" id="UP000240883"/>
    </source>
</evidence>
<accession>A0A2T2P7W1</accession>
<dbReference type="GO" id="GO:0016020">
    <property type="term" value="C:membrane"/>
    <property type="evidence" value="ECO:0007669"/>
    <property type="project" value="UniProtKB-SubCell"/>
</dbReference>
<evidence type="ECO:0000256" key="1">
    <source>
        <dbReference type="ARBA" id="ARBA00004167"/>
    </source>
</evidence>
<dbReference type="InterPro" id="IPR051694">
    <property type="entry name" value="Immunoregulatory_rcpt-like"/>
</dbReference>
<dbReference type="GO" id="GO:0071944">
    <property type="term" value="C:cell periphery"/>
    <property type="evidence" value="ECO:0007669"/>
    <property type="project" value="UniProtKB-ARBA"/>
</dbReference>
<keyword evidence="3 5" id="KW-1133">Transmembrane helix</keyword>
<gene>
    <name evidence="7" type="ORF">BS50DRAFT_569242</name>
</gene>
<dbReference type="EMBL" id="KZ678129">
    <property type="protein sequence ID" value="PSN73754.1"/>
    <property type="molecule type" value="Genomic_DNA"/>
</dbReference>
<keyword evidence="6" id="KW-0732">Signal</keyword>
<proteinExistence type="predicted"/>
<dbReference type="AlphaFoldDB" id="A0A2T2P7W1"/>
<comment type="subcellular location">
    <subcellularLocation>
        <location evidence="1">Membrane</location>
        <topology evidence="1">Single-pass membrane protein</topology>
    </subcellularLocation>
</comment>
<reference evidence="7 8" key="1">
    <citation type="journal article" date="2018" name="Front. Microbiol.">
        <title>Genome-Wide Analysis of Corynespora cassiicola Leaf Fall Disease Putative Effectors.</title>
        <authorList>
            <person name="Lopez D."/>
            <person name="Ribeiro S."/>
            <person name="Label P."/>
            <person name="Fumanal B."/>
            <person name="Venisse J.S."/>
            <person name="Kohler A."/>
            <person name="de Oliveira R.R."/>
            <person name="Labutti K."/>
            <person name="Lipzen A."/>
            <person name="Lail K."/>
            <person name="Bauer D."/>
            <person name="Ohm R.A."/>
            <person name="Barry K.W."/>
            <person name="Spatafora J."/>
            <person name="Grigoriev I.V."/>
            <person name="Martin F.M."/>
            <person name="Pujade-Renaud V."/>
        </authorList>
    </citation>
    <scope>NUCLEOTIDE SEQUENCE [LARGE SCALE GENOMIC DNA]</scope>
    <source>
        <strain evidence="7 8">Philippines</strain>
    </source>
</reference>
<feature type="signal peptide" evidence="6">
    <location>
        <begin position="1"/>
        <end position="16"/>
    </location>
</feature>
<dbReference type="Proteomes" id="UP000240883">
    <property type="component" value="Unassembled WGS sequence"/>
</dbReference>
<evidence type="ECO:0000256" key="4">
    <source>
        <dbReference type="ARBA" id="ARBA00023136"/>
    </source>
</evidence>
<evidence type="ECO:0000256" key="2">
    <source>
        <dbReference type="ARBA" id="ARBA00022692"/>
    </source>
</evidence>
<keyword evidence="2 5" id="KW-0812">Transmembrane</keyword>
<dbReference type="PANTHER" id="PTHR15549">
    <property type="entry name" value="PAIRED IMMUNOGLOBULIN-LIKE TYPE 2 RECEPTOR"/>
    <property type="match status" value="1"/>
</dbReference>
<keyword evidence="4 5" id="KW-0472">Membrane</keyword>
<sequence>MFACVVWALLAPAVEAAAALPWALPEPTFVAPEADLWSPAPTSGPGLGAMELFRRDDGDNTCGFISGIRTQPVTCTGEDQVCATDTFYGVHGCCTTPVDSCTIPTTCIPSSLMSQSCTDAACSSDSYTTKCTASEAPNCYEYHYIYSTRTVMTQHGCAPFAFTYSAMRSWGSIVSSSAPLELSVTVTVTATASSTAASTSTGAGTPGKSGPNIGAIVGGVVGGLAVIGAAAFAIIYLILRRRKQEKERAAVTGTSQMYPDAQSPAPGVVEYNPAVPLYYNQDTKTPEYKVQPYGPYADPVCAYPGPNAMSPGPYYTAEADGRMIQEAPA</sequence>
<evidence type="ECO:0000256" key="5">
    <source>
        <dbReference type="SAM" id="Phobius"/>
    </source>
</evidence>